<dbReference type="Proteomes" id="UP000696931">
    <property type="component" value="Unassembled WGS sequence"/>
</dbReference>
<proteinExistence type="predicted"/>
<gene>
    <name evidence="2" type="ORF">HZA61_05670</name>
</gene>
<comment type="caution">
    <text evidence="2">The sequence shown here is derived from an EMBL/GenBank/DDBJ whole genome shotgun (WGS) entry which is preliminary data.</text>
</comment>
<evidence type="ECO:0000259" key="1">
    <source>
        <dbReference type="Pfam" id="PF14332"/>
    </source>
</evidence>
<sequence length="361" mass="41342">MALQGNLRDFSATEILQLIASQKKSGCLALEWNTERAFIWVHEGRVVSTRQPGHSKDDPLLAFLRTTKRLSDEQIRGVLGIQRESNRDLEDLLVNGRYLDAEELASFIERQILDDLMRIVRWDSGTYRFDPNSRWPHSPLVLLSMEGVVIEAARRVDEQKQFVTVFRDPYQLLSVRDLPDPDEPLSDEERDIFGIIDGQHTVAEVVELAPLSEYEAYEALQRMLEARWIEFDGRRDPGLKAEAPRDEVAKPQRPRNLLVRELAIAAALAAVVVVLRFLSTVAPLQARPTAQHDVFAAAQVRDLRYALDLYHREQGTYPRTLQTLVEDRWVGADQVRIAGYEVLYRAEPTGTRYTLDLRATR</sequence>
<organism evidence="2 3">
    <name type="scientific">Eiseniibacteriota bacterium</name>
    <dbReference type="NCBI Taxonomy" id="2212470"/>
    <lineage>
        <taxon>Bacteria</taxon>
        <taxon>Candidatus Eiseniibacteriota</taxon>
    </lineage>
</organism>
<dbReference type="SUPFAM" id="SSF160246">
    <property type="entry name" value="EspE N-terminal domain-like"/>
    <property type="match status" value="1"/>
</dbReference>
<dbReference type="EMBL" id="JACRIW010000038">
    <property type="protein sequence ID" value="MBI5168953.1"/>
    <property type="molecule type" value="Genomic_DNA"/>
</dbReference>
<dbReference type="InterPro" id="IPR025497">
    <property type="entry name" value="PatA-like_N"/>
</dbReference>
<reference evidence="2" key="1">
    <citation type="submission" date="2020-07" db="EMBL/GenBank/DDBJ databases">
        <title>Huge and variable diversity of episymbiotic CPR bacteria and DPANN archaea in groundwater ecosystems.</title>
        <authorList>
            <person name="He C.Y."/>
            <person name="Keren R."/>
            <person name="Whittaker M."/>
            <person name="Farag I.F."/>
            <person name="Doudna J."/>
            <person name="Cate J.H.D."/>
            <person name="Banfield J.F."/>
        </authorList>
    </citation>
    <scope>NUCLEOTIDE SEQUENCE</scope>
    <source>
        <strain evidence="2">NC_groundwater_1813_Pr3_B-0.1um_71_17</strain>
    </source>
</reference>
<dbReference type="PANTHER" id="PTHR36304:SF4">
    <property type="entry name" value="DUF4388 DOMAIN-CONTAINING PROTEIN"/>
    <property type="match status" value="1"/>
</dbReference>
<dbReference type="Pfam" id="PF14332">
    <property type="entry name" value="DUF4388"/>
    <property type="match status" value="1"/>
</dbReference>
<protein>
    <submittedName>
        <fullName evidence="2">DUF4388 domain-containing protein</fullName>
    </submittedName>
</protein>
<dbReference type="AlphaFoldDB" id="A0A933SEI1"/>
<name>A0A933SEI1_UNCEI</name>
<dbReference type="PANTHER" id="PTHR36304">
    <property type="entry name" value="DOMAIN GTPASE-ACTIVATING PROTEIN, PUTATIVE-RELATED-RELATED"/>
    <property type="match status" value="1"/>
</dbReference>
<dbReference type="InterPro" id="IPR037257">
    <property type="entry name" value="T2SS_E_N_sf"/>
</dbReference>
<evidence type="ECO:0000313" key="2">
    <source>
        <dbReference type="EMBL" id="MBI5168953.1"/>
    </source>
</evidence>
<feature type="domain" description="PatA-like N-terminal" evidence="1">
    <location>
        <begin position="4"/>
        <end position="160"/>
    </location>
</feature>
<accession>A0A933SEI1</accession>
<evidence type="ECO:0000313" key="3">
    <source>
        <dbReference type="Proteomes" id="UP000696931"/>
    </source>
</evidence>